<keyword evidence="3" id="KW-1185">Reference proteome</keyword>
<protein>
    <submittedName>
        <fullName evidence="2">DNA-binding MurR/RpiR family transcriptional regulator</fullName>
    </submittedName>
</protein>
<dbReference type="Proteomes" id="UP000569951">
    <property type="component" value="Unassembled WGS sequence"/>
</dbReference>
<evidence type="ECO:0000313" key="3">
    <source>
        <dbReference type="Proteomes" id="UP000569951"/>
    </source>
</evidence>
<accession>A0A841HXI8</accession>
<dbReference type="AlphaFoldDB" id="A0A841HXI8"/>
<evidence type="ECO:0000313" key="2">
    <source>
        <dbReference type="EMBL" id="MBB6096618.1"/>
    </source>
</evidence>
<reference evidence="2 3" key="1">
    <citation type="submission" date="2020-08" db="EMBL/GenBank/DDBJ databases">
        <title>Genomic Encyclopedia of Type Strains, Phase IV (KMG-IV): sequencing the most valuable type-strain genomes for metagenomic binning, comparative biology and taxonomic classification.</title>
        <authorList>
            <person name="Goeker M."/>
        </authorList>
    </citation>
    <scope>NUCLEOTIDE SEQUENCE [LARGE SCALE GENOMIC DNA]</scope>
    <source>
        <strain evidence="2 3">DSM 21458</strain>
    </source>
</reference>
<name>A0A841HXI8_9DEIO</name>
<keyword evidence="2" id="KW-0238">DNA-binding</keyword>
<organism evidence="2 3">
    <name type="scientific">Deinobacterium chartae</name>
    <dbReference type="NCBI Taxonomy" id="521158"/>
    <lineage>
        <taxon>Bacteria</taxon>
        <taxon>Thermotogati</taxon>
        <taxon>Deinococcota</taxon>
        <taxon>Deinococci</taxon>
        <taxon>Deinococcales</taxon>
        <taxon>Deinococcaceae</taxon>
        <taxon>Deinobacterium</taxon>
    </lineage>
</organism>
<dbReference type="EMBL" id="JACHHG010000001">
    <property type="protein sequence ID" value="MBB6096618.1"/>
    <property type="molecule type" value="Genomic_DNA"/>
</dbReference>
<dbReference type="GO" id="GO:0003677">
    <property type="term" value="F:DNA binding"/>
    <property type="evidence" value="ECO:0007669"/>
    <property type="project" value="UniProtKB-KW"/>
</dbReference>
<proteinExistence type="predicted"/>
<feature type="region of interest" description="Disordered" evidence="1">
    <location>
        <begin position="1"/>
        <end position="29"/>
    </location>
</feature>
<evidence type="ECO:0000256" key="1">
    <source>
        <dbReference type="SAM" id="MobiDB-lite"/>
    </source>
</evidence>
<sequence length="62" mass="7182">MDKKKRVPWPKPDLNRSEPPSDVAAEGMDSSGSNLLFFSDFLDEDEMEEIRELLARRDKADR</sequence>
<comment type="caution">
    <text evidence="2">The sequence shown here is derived from an EMBL/GenBank/DDBJ whole genome shotgun (WGS) entry which is preliminary data.</text>
</comment>
<dbReference type="RefSeq" id="WP_183983279.1">
    <property type="nucleotide sequence ID" value="NZ_JACHHG010000001.1"/>
</dbReference>
<gene>
    <name evidence="2" type="ORF">HNR42_000030</name>
</gene>